<evidence type="ECO:0000313" key="3">
    <source>
        <dbReference type="EMBL" id="KUG02913.1"/>
    </source>
</evidence>
<sequence length="61" mass="6987">MAQFWEVLWSSVVVYLLLIILARFIGKKLLSQMTYFDFVIAIVIGTVAGERVGKIRHYGLL</sequence>
<keyword evidence="1" id="KW-0812">Transmembrane</keyword>
<keyword evidence="1" id="KW-1133">Transmembrane helix</keyword>
<evidence type="ECO:0000256" key="1">
    <source>
        <dbReference type="SAM" id="Phobius"/>
    </source>
</evidence>
<feature type="domain" description="YetF-like N-terminal transmembrane" evidence="2">
    <location>
        <begin position="15"/>
        <end position="51"/>
    </location>
</feature>
<feature type="transmembrane region" description="Helical" evidence="1">
    <location>
        <begin position="7"/>
        <end position="26"/>
    </location>
</feature>
<dbReference type="EMBL" id="LNQE01001901">
    <property type="protein sequence ID" value="KUG02913.1"/>
    <property type="molecule type" value="Genomic_DNA"/>
</dbReference>
<evidence type="ECO:0000259" key="2">
    <source>
        <dbReference type="Pfam" id="PF20730"/>
    </source>
</evidence>
<protein>
    <recommendedName>
        <fullName evidence="2">YetF-like N-terminal transmembrane domain-containing protein</fullName>
    </recommendedName>
</protein>
<accession>A0A0W8E393</accession>
<keyword evidence="1" id="KW-0472">Membrane</keyword>
<dbReference type="PANTHER" id="PTHR34582:SF6">
    <property type="entry name" value="UPF0702 TRANSMEMBRANE PROTEIN YCAP"/>
    <property type="match status" value="1"/>
</dbReference>
<dbReference type="InterPro" id="IPR048454">
    <property type="entry name" value="YetF_N"/>
</dbReference>
<feature type="transmembrane region" description="Helical" evidence="1">
    <location>
        <begin position="32"/>
        <end position="49"/>
    </location>
</feature>
<dbReference type="Pfam" id="PF20730">
    <property type="entry name" value="YetF_N"/>
    <property type="match status" value="1"/>
</dbReference>
<dbReference type="AlphaFoldDB" id="A0A0W8E393"/>
<gene>
    <name evidence="3" type="ORF">ASZ90_019689</name>
</gene>
<comment type="caution">
    <text evidence="3">The sequence shown here is derived from an EMBL/GenBank/DDBJ whole genome shotgun (WGS) entry which is preliminary data.</text>
</comment>
<reference evidence="3" key="1">
    <citation type="journal article" date="2015" name="Proc. Natl. Acad. Sci. U.S.A.">
        <title>Networks of energetic and metabolic interactions define dynamics in microbial communities.</title>
        <authorList>
            <person name="Embree M."/>
            <person name="Liu J.K."/>
            <person name="Al-Bassam M.M."/>
            <person name="Zengler K."/>
        </authorList>
    </citation>
    <scope>NUCLEOTIDE SEQUENCE</scope>
</reference>
<proteinExistence type="predicted"/>
<dbReference type="PANTHER" id="PTHR34582">
    <property type="entry name" value="UPF0702 TRANSMEMBRANE PROTEIN YCAP"/>
    <property type="match status" value="1"/>
</dbReference>
<name>A0A0W8E393_9ZZZZ</name>
<organism evidence="3">
    <name type="scientific">hydrocarbon metagenome</name>
    <dbReference type="NCBI Taxonomy" id="938273"/>
    <lineage>
        <taxon>unclassified sequences</taxon>
        <taxon>metagenomes</taxon>
        <taxon>ecological metagenomes</taxon>
    </lineage>
</organism>